<proteinExistence type="inferred from homology"/>
<dbReference type="PANTHER" id="PTHR10849:SF24">
    <property type="entry name" value="NADH-QUINONE OXIDOREDUCTASE SUBUNIT I 2"/>
    <property type="match status" value="1"/>
</dbReference>
<dbReference type="Pfam" id="PF12838">
    <property type="entry name" value="Fer4_7"/>
    <property type="match status" value="1"/>
</dbReference>
<keyword evidence="9 12" id="KW-0520">NAD</keyword>
<dbReference type="GO" id="GO:0050136">
    <property type="term" value="F:NADH dehydrogenase (quinone) (non-electrogenic) activity"/>
    <property type="evidence" value="ECO:0007669"/>
    <property type="project" value="UniProtKB-UniRule"/>
</dbReference>
<dbReference type="InterPro" id="IPR017900">
    <property type="entry name" value="4Fe4S_Fe_S_CS"/>
</dbReference>
<organism evidence="14">
    <name type="scientific">Candidatus Electrothrix aestuarii</name>
    <dbReference type="NCBI Taxonomy" id="3062594"/>
    <lineage>
        <taxon>Bacteria</taxon>
        <taxon>Pseudomonadati</taxon>
        <taxon>Thermodesulfobacteriota</taxon>
        <taxon>Desulfobulbia</taxon>
        <taxon>Desulfobulbales</taxon>
        <taxon>Desulfobulbaceae</taxon>
        <taxon>Candidatus Electrothrix</taxon>
    </lineage>
</organism>
<dbReference type="GO" id="GO:0005506">
    <property type="term" value="F:iron ion binding"/>
    <property type="evidence" value="ECO:0007669"/>
    <property type="project" value="UniProtKB-UniRule"/>
</dbReference>
<feature type="domain" description="4Fe-4S ferredoxin-type" evidence="13">
    <location>
        <begin position="70"/>
        <end position="99"/>
    </location>
</feature>
<keyword evidence="7 12" id="KW-0408">Iron</keyword>
<dbReference type="InterPro" id="IPR017896">
    <property type="entry name" value="4Fe4S_Fe-S-bd"/>
</dbReference>
<evidence type="ECO:0000256" key="10">
    <source>
        <dbReference type="ARBA" id="ARBA00023075"/>
    </source>
</evidence>
<evidence type="ECO:0000256" key="12">
    <source>
        <dbReference type="HAMAP-Rule" id="MF_01351"/>
    </source>
</evidence>
<evidence type="ECO:0000256" key="7">
    <source>
        <dbReference type="ARBA" id="ARBA00023004"/>
    </source>
</evidence>
<dbReference type="GO" id="GO:0048038">
    <property type="term" value="F:quinone binding"/>
    <property type="evidence" value="ECO:0007669"/>
    <property type="project" value="UniProtKB-KW"/>
</dbReference>
<evidence type="ECO:0000256" key="8">
    <source>
        <dbReference type="ARBA" id="ARBA00023014"/>
    </source>
</evidence>
<feature type="domain" description="4Fe-4S ferredoxin-type" evidence="13">
    <location>
        <begin position="109"/>
        <end position="138"/>
    </location>
</feature>
<feature type="binding site" evidence="12">
    <location>
        <position position="124"/>
    </location>
    <ligand>
        <name>[4Fe-4S] cluster</name>
        <dbReference type="ChEBI" id="CHEBI:49883"/>
        <label>2</label>
    </ligand>
</feature>
<evidence type="ECO:0000256" key="6">
    <source>
        <dbReference type="ARBA" id="ARBA00022967"/>
    </source>
</evidence>
<evidence type="ECO:0000256" key="4">
    <source>
        <dbReference type="ARBA" id="ARBA00022723"/>
    </source>
</evidence>
<reference evidence="14" key="2">
    <citation type="submission" date="2024-06" db="EMBL/GenBank/DDBJ databases">
        <authorList>
            <person name="Plum-Jensen L.E."/>
            <person name="Schramm A."/>
            <person name="Marshall I.P.G."/>
        </authorList>
    </citation>
    <scope>NUCLEOTIDE SEQUENCE</scope>
    <source>
        <strain evidence="14">Rat1</strain>
    </source>
</reference>
<keyword evidence="3 12" id="KW-0874">Quinone</keyword>
<comment type="similarity">
    <text evidence="12">Belongs to the complex I 23 kDa subunit family.</text>
</comment>
<comment type="catalytic activity">
    <reaction evidence="12">
        <text>a quinone + NADH + 5 H(+)(in) = a quinol + NAD(+) + 4 H(+)(out)</text>
        <dbReference type="Rhea" id="RHEA:57888"/>
        <dbReference type="ChEBI" id="CHEBI:15378"/>
        <dbReference type="ChEBI" id="CHEBI:24646"/>
        <dbReference type="ChEBI" id="CHEBI:57540"/>
        <dbReference type="ChEBI" id="CHEBI:57945"/>
        <dbReference type="ChEBI" id="CHEBI:132124"/>
    </reaction>
</comment>
<evidence type="ECO:0000256" key="3">
    <source>
        <dbReference type="ARBA" id="ARBA00022719"/>
    </source>
</evidence>
<feature type="binding site" evidence="12">
    <location>
        <position position="121"/>
    </location>
    <ligand>
        <name>[4Fe-4S] cluster</name>
        <dbReference type="ChEBI" id="CHEBI:49883"/>
        <label>2</label>
    </ligand>
</feature>
<feature type="binding site" evidence="12">
    <location>
        <position position="82"/>
    </location>
    <ligand>
        <name>[4Fe-4S] cluster</name>
        <dbReference type="ChEBI" id="CHEBI:49883"/>
        <label>1</label>
    </ligand>
</feature>
<dbReference type="AlphaFoldDB" id="A0AAU8LSF4"/>
<dbReference type="GO" id="GO:0005886">
    <property type="term" value="C:plasma membrane"/>
    <property type="evidence" value="ECO:0007669"/>
    <property type="project" value="UniProtKB-SubCell"/>
</dbReference>
<comment type="subunit">
    <text evidence="12">NDH-1 is composed of 14 different subunits. Subunits NuoA, H, J, K, L, M, N constitute the membrane sector of the complex.</text>
</comment>
<evidence type="ECO:0000259" key="13">
    <source>
        <dbReference type="PROSITE" id="PS51379"/>
    </source>
</evidence>
<keyword evidence="4 12" id="KW-0479">Metal-binding</keyword>
<dbReference type="InterPro" id="IPR010226">
    <property type="entry name" value="NADH_quinone_OxRdtase_chainI"/>
</dbReference>
<evidence type="ECO:0000256" key="1">
    <source>
        <dbReference type="ARBA" id="ARBA00022475"/>
    </source>
</evidence>
<comment type="cofactor">
    <cofactor evidence="12">
        <name>[4Fe-4S] cluster</name>
        <dbReference type="ChEBI" id="CHEBI:49883"/>
    </cofactor>
    <text evidence="12">Binds 2 [4Fe-4S] clusters per subunit.</text>
</comment>
<feature type="binding site" evidence="12">
    <location>
        <position position="79"/>
    </location>
    <ligand>
        <name>[4Fe-4S] cluster</name>
        <dbReference type="ChEBI" id="CHEBI:49883"/>
        <label>1</label>
    </ligand>
</feature>
<keyword evidence="11 12" id="KW-0472">Membrane</keyword>
<comment type="function">
    <text evidence="12">NDH-1 shuttles electrons from NADH, via FMN and iron-sulfur (Fe-S) centers, to quinones in the respiratory chain. The immediate electron acceptor for the enzyme in this species is believed to be ubiquinone. Couples the redox reaction to proton translocation (for every two electrons transferred, four hydrogen ions are translocated across the cytoplasmic membrane), and thus conserves the redox energy in a proton gradient.</text>
</comment>
<evidence type="ECO:0000256" key="2">
    <source>
        <dbReference type="ARBA" id="ARBA00022485"/>
    </source>
</evidence>
<comment type="subcellular location">
    <subcellularLocation>
        <location evidence="12">Cell membrane</location>
        <topology evidence="12">Peripheral membrane protein</topology>
    </subcellularLocation>
</comment>
<feature type="binding site" evidence="12">
    <location>
        <position position="118"/>
    </location>
    <ligand>
        <name>[4Fe-4S] cluster</name>
        <dbReference type="ChEBI" id="CHEBI:49883"/>
        <label>2</label>
    </ligand>
</feature>
<accession>A0AAU8LSF4</accession>
<keyword evidence="5" id="KW-0677">Repeat</keyword>
<gene>
    <name evidence="12" type="primary">nuoI</name>
    <name evidence="14" type="ORF">Q3M24_16935</name>
</gene>
<feature type="binding site" evidence="12">
    <location>
        <position position="89"/>
    </location>
    <ligand>
        <name>[4Fe-4S] cluster</name>
        <dbReference type="ChEBI" id="CHEBI:49883"/>
        <label>2</label>
    </ligand>
</feature>
<dbReference type="EMBL" id="CP159373">
    <property type="protein sequence ID" value="XCN71977.1"/>
    <property type="molecule type" value="Genomic_DNA"/>
</dbReference>
<dbReference type="PANTHER" id="PTHR10849">
    <property type="entry name" value="NADH DEHYDROGENASE UBIQUINONE IRON-SULFUR PROTEIN 8, MITOCHONDRIAL"/>
    <property type="match status" value="1"/>
</dbReference>
<evidence type="ECO:0000256" key="5">
    <source>
        <dbReference type="ARBA" id="ARBA00022737"/>
    </source>
</evidence>
<evidence type="ECO:0000313" key="14">
    <source>
        <dbReference type="EMBL" id="XCN71977.1"/>
    </source>
</evidence>
<evidence type="ECO:0000256" key="9">
    <source>
        <dbReference type="ARBA" id="ARBA00023027"/>
    </source>
</evidence>
<dbReference type="GO" id="GO:0051539">
    <property type="term" value="F:4 iron, 4 sulfur cluster binding"/>
    <property type="evidence" value="ECO:0007669"/>
    <property type="project" value="UniProtKB-KW"/>
</dbReference>
<keyword evidence="6 12" id="KW-1278">Translocase</keyword>
<feature type="binding site" evidence="12">
    <location>
        <position position="85"/>
    </location>
    <ligand>
        <name>[4Fe-4S] cluster</name>
        <dbReference type="ChEBI" id="CHEBI:49883"/>
        <label>1</label>
    </ligand>
</feature>
<feature type="binding site" evidence="12">
    <location>
        <position position="128"/>
    </location>
    <ligand>
        <name>[4Fe-4S] cluster</name>
        <dbReference type="ChEBI" id="CHEBI:49883"/>
        <label>1</label>
    </ligand>
</feature>
<dbReference type="KEGG" id="eaj:Q3M24_16935"/>
<dbReference type="SUPFAM" id="SSF54862">
    <property type="entry name" value="4Fe-4S ferredoxins"/>
    <property type="match status" value="1"/>
</dbReference>
<keyword evidence="1 12" id="KW-1003">Cell membrane</keyword>
<evidence type="ECO:0000256" key="11">
    <source>
        <dbReference type="ARBA" id="ARBA00023136"/>
    </source>
</evidence>
<dbReference type="HAMAP" id="MF_01351">
    <property type="entry name" value="NDH1_NuoI"/>
    <property type="match status" value="1"/>
</dbReference>
<sequence length="166" mass="18964">MKATIPKENLLDYSSRYLRKVFTGFYSLIQGMEITIKYFLNPKTVITQQYPENRDTLEMFERFRGPVSMPHDEKGQNACVACGICEKACPNGSISVLTTKDLSGRKVLGKYVYRMAQCAFCGLCVESCPFDAIVLTRDFELSVYDRNELTWVLNTPQIEQEENAND</sequence>
<keyword evidence="2 12" id="KW-0004">4Fe-4S</keyword>
<dbReference type="Gene3D" id="3.30.70.3270">
    <property type="match status" value="1"/>
</dbReference>
<protein>
    <recommendedName>
        <fullName evidence="12">NADH-quinone oxidoreductase subunit I</fullName>
        <ecNumber evidence="12">7.1.1.-</ecNumber>
    </recommendedName>
    <alternativeName>
        <fullName evidence="12">NADH dehydrogenase I subunit I</fullName>
    </alternativeName>
    <alternativeName>
        <fullName evidence="12">NDH-1 subunit I</fullName>
    </alternativeName>
</protein>
<dbReference type="PROSITE" id="PS00198">
    <property type="entry name" value="4FE4S_FER_1"/>
    <property type="match status" value="1"/>
</dbReference>
<dbReference type="PROSITE" id="PS51379">
    <property type="entry name" value="4FE4S_FER_2"/>
    <property type="match status" value="2"/>
</dbReference>
<name>A0AAU8LSF4_9BACT</name>
<reference evidence="14" key="1">
    <citation type="journal article" date="2024" name="Syst. Appl. Microbiol.">
        <title>First single-strain enrichments of Electrothrix cable bacteria, description of E. aestuarii sp. nov. and E. rattekaaiensis sp. nov., and proposal of a cable bacteria taxonomy following the rules of the SeqCode.</title>
        <authorList>
            <person name="Plum-Jensen L.E."/>
            <person name="Schramm A."/>
            <person name="Marshall I.P.G."/>
        </authorList>
    </citation>
    <scope>NUCLEOTIDE SEQUENCE</scope>
    <source>
        <strain evidence="14">Rat1</strain>
    </source>
</reference>
<keyword evidence="8 12" id="KW-0411">Iron-sulfur</keyword>
<keyword evidence="10 12" id="KW-0830">Ubiquinone</keyword>
<dbReference type="EC" id="7.1.1.-" evidence="12"/>